<evidence type="ECO:0000256" key="1">
    <source>
        <dbReference type="SAM" id="MobiDB-lite"/>
    </source>
</evidence>
<dbReference type="EMBL" id="VLJN01000045">
    <property type="protein sequence ID" value="TWG80370.1"/>
    <property type="molecule type" value="Genomic_DNA"/>
</dbReference>
<dbReference type="InterPro" id="IPR035959">
    <property type="entry name" value="RutC-like_sf"/>
</dbReference>
<organism evidence="2 3">
    <name type="scientific">Cupriavidus gilardii J11</name>
    <dbReference type="NCBI Taxonomy" id="936133"/>
    <lineage>
        <taxon>Bacteria</taxon>
        <taxon>Pseudomonadati</taxon>
        <taxon>Pseudomonadota</taxon>
        <taxon>Betaproteobacteria</taxon>
        <taxon>Burkholderiales</taxon>
        <taxon>Burkholderiaceae</taxon>
        <taxon>Cupriavidus</taxon>
    </lineage>
</organism>
<protein>
    <submittedName>
        <fullName evidence="2">Enamine deaminase RidA (YjgF/YER057c/UK114 family)</fullName>
    </submittedName>
</protein>
<sequence length="144" mass="15557">MFDSAAAHEAAHNDSGQRTLHRHSMSTTALQRAHVGARLSEYAIYNGVVYLAGQVPEVDPDADIKGQTREVLGHIDRLLAEAGSDKTRILSCQIFLADIGLIGAMNEVWDAWVAQGNTPPPATVEARLANPKYLIEVVVTAALR</sequence>
<feature type="region of interest" description="Disordered" evidence="1">
    <location>
        <begin position="1"/>
        <end position="25"/>
    </location>
</feature>
<accession>A0A562B659</accession>
<comment type="caution">
    <text evidence="2">The sequence shown here is derived from an EMBL/GenBank/DDBJ whole genome shotgun (WGS) entry which is preliminary data.</text>
</comment>
<dbReference type="PANTHER" id="PTHR47328">
    <property type="match status" value="1"/>
</dbReference>
<dbReference type="AlphaFoldDB" id="A0A562B659"/>
<keyword evidence="3" id="KW-1185">Reference proteome</keyword>
<gene>
    <name evidence="2" type="ORF">L602_000500000160</name>
</gene>
<evidence type="ECO:0000313" key="2">
    <source>
        <dbReference type="EMBL" id="TWG80370.1"/>
    </source>
</evidence>
<dbReference type="PANTHER" id="PTHR47328:SF1">
    <property type="entry name" value="RUTC FAMILY PROTEIN YOAB"/>
    <property type="match status" value="1"/>
</dbReference>
<dbReference type="Pfam" id="PF01042">
    <property type="entry name" value="Ribonuc_L-PSP"/>
    <property type="match status" value="1"/>
</dbReference>
<dbReference type="InterPro" id="IPR006175">
    <property type="entry name" value="YjgF/YER057c/UK114"/>
</dbReference>
<proteinExistence type="predicted"/>
<evidence type="ECO:0000313" key="3">
    <source>
        <dbReference type="Proteomes" id="UP000318141"/>
    </source>
</evidence>
<dbReference type="InterPro" id="IPR035709">
    <property type="entry name" value="YoaB-like"/>
</dbReference>
<dbReference type="Gene3D" id="3.30.1330.40">
    <property type="entry name" value="RutC-like"/>
    <property type="match status" value="1"/>
</dbReference>
<reference evidence="2 3" key="1">
    <citation type="submission" date="2019-07" db="EMBL/GenBank/DDBJ databases">
        <title>Genome sequencing of lignin-degrading bacterial isolates.</title>
        <authorList>
            <person name="Gladden J."/>
        </authorList>
    </citation>
    <scope>NUCLEOTIDE SEQUENCE [LARGE SCALE GENOMIC DNA]</scope>
    <source>
        <strain evidence="2 3">J11</strain>
    </source>
</reference>
<dbReference type="CDD" id="cd06150">
    <property type="entry name" value="YjgF_YER057c_UK114_like_2"/>
    <property type="match status" value="1"/>
</dbReference>
<dbReference type="Proteomes" id="UP000318141">
    <property type="component" value="Unassembled WGS sequence"/>
</dbReference>
<name>A0A562B659_9BURK</name>
<dbReference type="SUPFAM" id="SSF55298">
    <property type="entry name" value="YjgF-like"/>
    <property type="match status" value="1"/>
</dbReference>